<comment type="catalytic activity">
    <reaction evidence="9">
        <text>ATP + H2O = ADP + phosphate + H(+)</text>
        <dbReference type="Rhea" id="RHEA:13065"/>
        <dbReference type="ChEBI" id="CHEBI:15377"/>
        <dbReference type="ChEBI" id="CHEBI:15378"/>
        <dbReference type="ChEBI" id="CHEBI:30616"/>
        <dbReference type="ChEBI" id="CHEBI:43474"/>
        <dbReference type="ChEBI" id="CHEBI:456216"/>
        <dbReference type="EC" id="5.6.2.3"/>
    </reaction>
</comment>
<keyword evidence="3 9" id="KW-0378">Hydrolase</keyword>
<comment type="similarity">
    <text evidence="9">Belongs to the helicase family.</text>
</comment>
<dbReference type="CDD" id="cd18037">
    <property type="entry name" value="DEXSc_Pif1_like"/>
    <property type="match status" value="1"/>
</dbReference>
<dbReference type="GO" id="GO:0000723">
    <property type="term" value="P:telomere maintenance"/>
    <property type="evidence" value="ECO:0007669"/>
    <property type="project" value="InterPro"/>
</dbReference>
<evidence type="ECO:0000259" key="10">
    <source>
        <dbReference type="Pfam" id="PF05970"/>
    </source>
</evidence>
<dbReference type="GO" id="GO:0043139">
    <property type="term" value="F:5'-3' DNA helicase activity"/>
    <property type="evidence" value="ECO:0007669"/>
    <property type="project" value="UniProtKB-EC"/>
</dbReference>
<dbReference type="EMBL" id="JAYMYS010000007">
    <property type="protein sequence ID" value="KAK7387043.1"/>
    <property type="molecule type" value="Genomic_DNA"/>
</dbReference>
<evidence type="ECO:0000256" key="4">
    <source>
        <dbReference type="ARBA" id="ARBA00022806"/>
    </source>
</evidence>
<organism evidence="12 13">
    <name type="scientific">Psophocarpus tetragonolobus</name>
    <name type="common">Winged bean</name>
    <name type="synonym">Dolichos tetragonolobus</name>
    <dbReference type="NCBI Taxonomy" id="3891"/>
    <lineage>
        <taxon>Eukaryota</taxon>
        <taxon>Viridiplantae</taxon>
        <taxon>Streptophyta</taxon>
        <taxon>Embryophyta</taxon>
        <taxon>Tracheophyta</taxon>
        <taxon>Spermatophyta</taxon>
        <taxon>Magnoliopsida</taxon>
        <taxon>eudicotyledons</taxon>
        <taxon>Gunneridae</taxon>
        <taxon>Pentapetalae</taxon>
        <taxon>rosids</taxon>
        <taxon>fabids</taxon>
        <taxon>Fabales</taxon>
        <taxon>Fabaceae</taxon>
        <taxon>Papilionoideae</taxon>
        <taxon>50 kb inversion clade</taxon>
        <taxon>NPAAA clade</taxon>
        <taxon>indigoferoid/millettioid clade</taxon>
        <taxon>Phaseoleae</taxon>
        <taxon>Psophocarpus</taxon>
    </lineage>
</organism>
<keyword evidence="1 9" id="KW-0547">Nucleotide-binding</keyword>
<dbReference type="InterPro" id="IPR027417">
    <property type="entry name" value="P-loop_NTPase"/>
</dbReference>
<keyword evidence="6" id="KW-0238">DNA-binding</keyword>
<dbReference type="Proteomes" id="UP001386955">
    <property type="component" value="Unassembled WGS sequence"/>
</dbReference>
<keyword evidence="2 9" id="KW-0227">DNA damage</keyword>
<dbReference type="InterPro" id="IPR010285">
    <property type="entry name" value="DNA_helicase_pif1-like_DEAD"/>
</dbReference>
<comment type="cofactor">
    <cofactor evidence="9">
        <name>Mg(2+)</name>
        <dbReference type="ChEBI" id="CHEBI:18420"/>
    </cofactor>
</comment>
<dbReference type="Gene3D" id="3.40.50.300">
    <property type="entry name" value="P-loop containing nucleotide triphosphate hydrolases"/>
    <property type="match status" value="1"/>
</dbReference>
<evidence type="ECO:0000313" key="13">
    <source>
        <dbReference type="Proteomes" id="UP001386955"/>
    </source>
</evidence>
<keyword evidence="13" id="KW-1185">Reference proteome</keyword>
<evidence type="ECO:0000256" key="9">
    <source>
        <dbReference type="RuleBase" id="RU363044"/>
    </source>
</evidence>
<dbReference type="InterPro" id="IPR051055">
    <property type="entry name" value="PIF1_helicase"/>
</dbReference>
<dbReference type="Pfam" id="PF21530">
    <property type="entry name" value="Pif1_2B_dom"/>
    <property type="match status" value="1"/>
</dbReference>
<evidence type="ECO:0000256" key="6">
    <source>
        <dbReference type="ARBA" id="ARBA00023125"/>
    </source>
</evidence>
<gene>
    <name evidence="12" type="ORF">VNO78_27517</name>
</gene>
<evidence type="ECO:0000256" key="3">
    <source>
        <dbReference type="ARBA" id="ARBA00022801"/>
    </source>
</evidence>
<evidence type="ECO:0000256" key="8">
    <source>
        <dbReference type="ARBA" id="ARBA00023235"/>
    </source>
</evidence>
<evidence type="ECO:0000313" key="12">
    <source>
        <dbReference type="EMBL" id="KAK7387043.1"/>
    </source>
</evidence>
<keyword evidence="7 9" id="KW-0234">DNA repair</keyword>
<dbReference type="AlphaFoldDB" id="A0AAN9XA62"/>
<evidence type="ECO:0000256" key="7">
    <source>
        <dbReference type="ARBA" id="ARBA00023204"/>
    </source>
</evidence>
<feature type="domain" description="DNA helicase Pif1-like 2B" evidence="11">
    <location>
        <begin position="334"/>
        <end position="369"/>
    </location>
</feature>
<sequence length="542" mass="60725">MRFFTLGIVFASGRNLGTKGFSSKPSYGSYMEYKDKTAKEKKQRRPKIHWTEEQKSVLSAVEQGSSVFITGSAGTGKTTLVFEIVKLLKKLHTRSRVYVTASTGAAAFAIRGQTLHSFSGIDIENNYDPQNLLDVVIKKTGATRNWKKVKALVIDEISMVDAKLFDGLEFIARNLKDVDETWGGIQLVVVGDFCQLSPFGENSEDGKKFKKGKKSKVSKKSKRVSYAFEAACWNDSFDLQIELTKIFRQSDLRFIKLLQAIRRGESDHPNLALLEECCSKTECDPSAVQLFPFNKTVKRVNEEKLKSLQKDVVVYRAIDSGDKSRKQQFEKGIAPEVVTICEGARVMLVKNLNTWQGLVNGATGTIVGFDETVDDIFSGNRLPIVQFDSGKLLTIKPVEWHVMDGDRTVATREQIPIILAWALSIHKCQGMTLDKAKINLSGAFAYGMAYTALSRVKRLEDLDLSGFKPSLIKTNSMVSQFYINLASQRNSKDLDNSCIESKNTSSSITCDSEKASTEDKNDMFSLKRWLANRQRFLEMGFN</sequence>
<dbReference type="PANTHER" id="PTHR47642">
    <property type="entry name" value="ATP-DEPENDENT DNA HELICASE"/>
    <property type="match status" value="1"/>
</dbReference>
<keyword evidence="5 9" id="KW-0067">ATP-binding</keyword>
<dbReference type="EC" id="5.6.2.3" evidence="9"/>
<dbReference type="InterPro" id="IPR049163">
    <property type="entry name" value="Pif1-like_2B_dom"/>
</dbReference>
<feature type="domain" description="DNA helicase Pif1-like DEAD-box helicase" evidence="10">
    <location>
        <begin position="51"/>
        <end position="268"/>
    </location>
</feature>
<dbReference type="Pfam" id="PF05970">
    <property type="entry name" value="PIF1"/>
    <property type="match status" value="1"/>
</dbReference>
<dbReference type="PANTHER" id="PTHR47642:SF5">
    <property type="entry name" value="ATP-DEPENDENT DNA HELICASE"/>
    <property type="match status" value="1"/>
</dbReference>
<keyword evidence="9" id="KW-0233">DNA recombination</keyword>
<evidence type="ECO:0000256" key="5">
    <source>
        <dbReference type="ARBA" id="ARBA00022840"/>
    </source>
</evidence>
<evidence type="ECO:0000259" key="11">
    <source>
        <dbReference type="Pfam" id="PF21530"/>
    </source>
</evidence>
<name>A0AAN9XA62_PSOTE</name>
<keyword evidence="4 9" id="KW-0347">Helicase</keyword>
<accession>A0AAN9XA62</accession>
<proteinExistence type="inferred from homology"/>
<dbReference type="CDD" id="cd18809">
    <property type="entry name" value="SF1_C_RecD"/>
    <property type="match status" value="1"/>
</dbReference>
<dbReference type="GO" id="GO:0006281">
    <property type="term" value="P:DNA repair"/>
    <property type="evidence" value="ECO:0007669"/>
    <property type="project" value="UniProtKB-KW"/>
</dbReference>
<dbReference type="GO" id="GO:0006310">
    <property type="term" value="P:DNA recombination"/>
    <property type="evidence" value="ECO:0007669"/>
    <property type="project" value="UniProtKB-KW"/>
</dbReference>
<comment type="caution">
    <text evidence="12">The sequence shown here is derived from an EMBL/GenBank/DDBJ whole genome shotgun (WGS) entry which is preliminary data.</text>
</comment>
<keyword evidence="8" id="KW-0413">Isomerase</keyword>
<dbReference type="GO" id="GO:0005524">
    <property type="term" value="F:ATP binding"/>
    <property type="evidence" value="ECO:0007669"/>
    <property type="project" value="UniProtKB-KW"/>
</dbReference>
<reference evidence="12 13" key="1">
    <citation type="submission" date="2024-01" db="EMBL/GenBank/DDBJ databases">
        <title>The genomes of 5 underutilized Papilionoideae crops provide insights into root nodulation and disease resistanc.</title>
        <authorList>
            <person name="Jiang F."/>
        </authorList>
    </citation>
    <scope>NUCLEOTIDE SEQUENCE [LARGE SCALE GENOMIC DNA]</scope>
    <source>
        <strain evidence="12">DUOXIRENSHENG_FW03</strain>
        <tissue evidence="12">Leaves</tissue>
    </source>
</reference>
<evidence type="ECO:0000256" key="1">
    <source>
        <dbReference type="ARBA" id="ARBA00022741"/>
    </source>
</evidence>
<protein>
    <recommendedName>
        <fullName evidence="9">ATP-dependent DNA helicase</fullName>
        <ecNumber evidence="9">5.6.2.3</ecNumber>
    </recommendedName>
</protein>
<dbReference type="GO" id="GO:0016787">
    <property type="term" value="F:hydrolase activity"/>
    <property type="evidence" value="ECO:0007669"/>
    <property type="project" value="UniProtKB-KW"/>
</dbReference>
<evidence type="ECO:0000256" key="2">
    <source>
        <dbReference type="ARBA" id="ARBA00022763"/>
    </source>
</evidence>
<dbReference type="SUPFAM" id="SSF52540">
    <property type="entry name" value="P-loop containing nucleoside triphosphate hydrolases"/>
    <property type="match status" value="2"/>
</dbReference>